<proteinExistence type="predicted"/>
<dbReference type="EMBL" id="KB320609">
    <property type="protein sequence ID" value="ELW67453.1"/>
    <property type="molecule type" value="Genomic_DNA"/>
</dbReference>
<feature type="region of interest" description="Disordered" evidence="1">
    <location>
        <begin position="1"/>
        <end position="38"/>
    </location>
</feature>
<organism evidence="2 3">
    <name type="scientific">Tupaia chinensis</name>
    <name type="common">Chinese tree shrew</name>
    <name type="synonym">Tupaia belangeri chinensis</name>
    <dbReference type="NCBI Taxonomy" id="246437"/>
    <lineage>
        <taxon>Eukaryota</taxon>
        <taxon>Metazoa</taxon>
        <taxon>Chordata</taxon>
        <taxon>Craniata</taxon>
        <taxon>Vertebrata</taxon>
        <taxon>Euteleostomi</taxon>
        <taxon>Mammalia</taxon>
        <taxon>Eutheria</taxon>
        <taxon>Euarchontoglires</taxon>
        <taxon>Scandentia</taxon>
        <taxon>Tupaiidae</taxon>
        <taxon>Tupaia</taxon>
    </lineage>
</organism>
<gene>
    <name evidence="2" type="ORF">TREES_T100002805</name>
</gene>
<sequence length="191" mass="20658">MTGGRLRPAAPPGRTSSRGGEIPAVSKPRRRRRPRRICSSCSAGRALADNRHAHAGSASCARQRRAGLRACPAIRSRKSEPCQVCLADEAALPSWGAVVRGGHTASPGIGPAIHGTSGHKTREPSLPGSKRRPKTFLNLQCPHHSLLTPPDEKYKRCDPIRNQLSAKPALMEEVRRARVLTTPSAIFFFPN</sequence>
<dbReference type="AlphaFoldDB" id="L9KXL4"/>
<feature type="compositionally biased region" description="Basic residues" evidence="1">
    <location>
        <begin position="27"/>
        <end position="36"/>
    </location>
</feature>
<reference evidence="3" key="2">
    <citation type="journal article" date="2013" name="Nat. Commun.">
        <title>Genome of the Chinese tree shrew.</title>
        <authorList>
            <person name="Fan Y."/>
            <person name="Huang Z.Y."/>
            <person name="Cao C.C."/>
            <person name="Chen C.S."/>
            <person name="Chen Y.X."/>
            <person name="Fan D.D."/>
            <person name="He J."/>
            <person name="Hou H.L."/>
            <person name="Hu L."/>
            <person name="Hu X.T."/>
            <person name="Jiang X.T."/>
            <person name="Lai R."/>
            <person name="Lang Y.S."/>
            <person name="Liang B."/>
            <person name="Liao S.G."/>
            <person name="Mu D."/>
            <person name="Ma Y.Y."/>
            <person name="Niu Y.Y."/>
            <person name="Sun X.Q."/>
            <person name="Xia J.Q."/>
            <person name="Xiao J."/>
            <person name="Xiong Z.Q."/>
            <person name="Xu L."/>
            <person name="Yang L."/>
            <person name="Zhang Y."/>
            <person name="Zhao W."/>
            <person name="Zhao X.D."/>
            <person name="Zheng Y.T."/>
            <person name="Zhou J.M."/>
            <person name="Zhu Y.B."/>
            <person name="Zhang G.J."/>
            <person name="Wang J."/>
            <person name="Yao Y.G."/>
        </authorList>
    </citation>
    <scope>NUCLEOTIDE SEQUENCE [LARGE SCALE GENOMIC DNA]</scope>
</reference>
<name>L9KXL4_TUPCH</name>
<reference evidence="3" key="1">
    <citation type="submission" date="2012-07" db="EMBL/GenBank/DDBJ databases">
        <title>Genome of the Chinese tree shrew, a rising model animal genetically related to primates.</title>
        <authorList>
            <person name="Zhang G."/>
            <person name="Fan Y."/>
            <person name="Yao Y."/>
            <person name="Huang Z."/>
        </authorList>
    </citation>
    <scope>NUCLEOTIDE SEQUENCE [LARGE SCALE GENOMIC DNA]</scope>
</reference>
<dbReference type="InParanoid" id="L9KXL4"/>
<accession>L9KXL4</accession>
<evidence type="ECO:0000313" key="3">
    <source>
        <dbReference type="Proteomes" id="UP000011518"/>
    </source>
</evidence>
<dbReference type="Proteomes" id="UP000011518">
    <property type="component" value="Unassembled WGS sequence"/>
</dbReference>
<evidence type="ECO:0000256" key="1">
    <source>
        <dbReference type="SAM" id="MobiDB-lite"/>
    </source>
</evidence>
<evidence type="ECO:0000313" key="2">
    <source>
        <dbReference type="EMBL" id="ELW67453.1"/>
    </source>
</evidence>
<protein>
    <submittedName>
        <fullName evidence="2">Uncharacterized protein</fullName>
    </submittedName>
</protein>
<keyword evidence="3" id="KW-1185">Reference proteome</keyword>
<feature type="region of interest" description="Disordered" evidence="1">
    <location>
        <begin position="106"/>
        <end position="130"/>
    </location>
</feature>